<evidence type="ECO:0000313" key="2">
    <source>
        <dbReference type="Proteomes" id="UP001154282"/>
    </source>
</evidence>
<sequence length="66" mass="7187">MVIHLINNFYSVDSLLSAIVLCSRRSEGASATGPGVDQRKQQHSSRAILHISCLSKCLLQMASQDT</sequence>
<dbReference type="AlphaFoldDB" id="A0AAV0NPQ7"/>
<comment type="caution">
    <text evidence="1">The sequence shown here is derived from an EMBL/GenBank/DDBJ whole genome shotgun (WGS) entry which is preliminary data.</text>
</comment>
<proteinExistence type="predicted"/>
<dbReference type="EMBL" id="CAMGYJ010000008">
    <property type="protein sequence ID" value="CAI0460377.1"/>
    <property type="molecule type" value="Genomic_DNA"/>
</dbReference>
<accession>A0AAV0NPQ7</accession>
<dbReference type="Proteomes" id="UP001154282">
    <property type="component" value="Unassembled WGS sequence"/>
</dbReference>
<reference evidence="1" key="1">
    <citation type="submission" date="2022-08" db="EMBL/GenBank/DDBJ databases">
        <authorList>
            <person name="Gutierrez-Valencia J."/>
        </authorList>
    </citation>
    <scope>NUCLEOTIDE SEQUENCE</scope>
</reference>
<keyword evidence="2" id="KW-1185">Reference proteome</keyword>
<organism evidence="1 2">
    <name type="scientific">Linum tenue</name>
    <dbReference type="NCBI Taxonomy" id="586396"/>
    <lineage>
        <taxon>Eukaryota</taxon>
        <taxon>Viridiplantae</taxon>
        <taxon>Streptophyta</taxon>
        <taxon>Embryophyta</taxon>
        <taxon>Tracheophyta</taxon>
        <taxon>Spermatophyta</taxon>
        <taxon>Magnoliopsida</taxon>
        <taxon>eudicotyledons</taxon>
        <taxon>Gunneridae</taxon>
        <taxon>Pentapetalae</taxon>
        <taxon>rosids</taxon>
        <taxon>fabids</taxon>
        <taxon>Malpighiales</taxon>
        <taxon>Linaceae</taxon>
        <taxon>Linum</taxon>
    </lineage>
</organism>
<feature type="non-terminal residue" evidence="1">
    <location>
        <position position="66"/>
    </location>
</feature>
<gene>
    <name evidence="1" type="ORF">LITE_LOCUS34448</name>
</gene>
<protein>
    <submittedName>
        <fullName evidence="1">Uncharacterized protein</fullName>
    </submittedName>
</protein>
<name>A0AAV0NPQ7_9ROSI</name>
<evidence type="ECO:0000313" key="1">
    <source>
        <dbReference type="EMBL" id="CAI0460377.1"/>
    </source>
</evidence>